<dbReference type="EMBL" id="LODT01000001">
    <property type="protein sequence ID" value="KYR02766.1"/>
    <property type="molecule type" value="Genomic_DNA"/>
</dbReference>
<protein>
    <submittedName>
        <fullName evidence="2">Armadillo-like helical domain-containing protein</fullName>
    </submittedName>
</protein>
<dbReference type="Proteomes" id="UP000076078">
    <property type="component" value="Unassembled WGS sequence"/>
</dbReference>
<dbReference type="STRING" id="361077.A0A152A971"/>
<dbReference type="InterPro" id="IPR022542">
    <property type="entry name" value="FOCAD/RST1_DUF3730"/>
</dbReference>
<dbReference type="PANTHER" id="PTHR16212:SF4">
    <property type="entry name" value="FOCADHESIN"/>
    <property type="match status" value="1"/>
</dbReference>
<dbReference type="PANTHER" id="PTHR16212">
    <property type="entry name" value="FOCADHESIN FAMILY MEMBER"/>
    <property type="match status" value="1"/>
</dbReference>
<evidence type="ECO:0000313" key="2">
    <source>
        <dbReference type="EMBL" id="KYR02766.1"/>
    </source>
</evidence>
<gene>
    <name evidence="2" type="ORF">DLAC_00229</name>
</gene>
<keyword evidence="3" id="KW-1185">Reference proteome</keyword>
<sequence>MSENPKFKLIKNNIVNSHYVVQKESVLQLYSLLNTEKSLFDSGVTQLLQLIYDESPFVVEVTIQCILELVKNKKLHRETVLNQFLDSLGSLNEKNIGFLLQAIVDLSLDLEYMSKTVSNKDQLQRSPLMTVARQYCLSGNTRSTTVFELLIAQISDRILSVGESTMIPASVLDQRYELLQPVIGYLLVTGHLEKPLESSMLLNSLIRIAFRIGSLYSSIVSNLCTLIYLFPRSNATQLNQIVVYQRQLIDLLERPPVSSTQTMLMTRIQNIQTLSYLCLDLYQSPDSSTSIKTTVLQYLQTLVKLNTLPLSLWVKSKSSSSNQYNTPIIVILLLYLSTSMNSNQQIIISLLEMAIDQISKKSTNLDQYEMISLKLFISPLIRKISSSPSSISSNKDDKLNSLLKSIEVLLHKQYNLNSGSSQPESKEEIFKLNNIVLGHLIPIQLTFNNYLTLFSGQSLDTKKLREWLEMIKLNLKTTSTVEISDTQKENSVIDRQQSYSFQNELLMYFLSVFLQSYNDDNENELVNQVNTVQILPKIIESNSLDSISLIPVFFYCIQHETDAEVVLELLENLTFLGSDKICFGLIVKMIQSLCGTSGSKVMSSSVLRLYCQLWKVNNKIFSKIQEILYQISMESDLQDRISAAACILDICNIDPYQGQELIQPLSTILCKDNHPTTLSLGLDALSSLCKAEILSFTSAWSVIKKNLGQEEGFDSDKRSPLVLSHLLDFFSNGIQDCKGQVSLDDKKMDIYSDLFQRLWNLSNHQSNEISSKAFKLLSSFLDILENQDLIQLISNPERTGHILTLYNTNVTVDSGVEELLTKILNLELKEKRQLKSIHLGKNLTKSIQLSTQLLGKIHSSLYNDLVNETRVGIKSGVLGGLIYSTNTNPEISTKKETLMNYKMFSNLLQEATQNLDTTREYQTKLMSLGGWSKFMLQCFQAYKKNLAMRLSLPSATEKLTQKEQNERVFSEIEKVLLDMVESNQSSIQSENAILALVMMARNQYKECYVQLESTVQMLLKWVQDDEESEMVKNSSYLGLSLLCPCLLQDSPLLSDSLNILIALVKSPQQMVYKSTGLLGLSMCLSQLSLGTNIPPIQQLINESNQLLIDQFFTISMENQDDSTLSQVSSNLVLAMGYACTSFERNSLHSPMTKLVTQFQDLFEKGCSDDQNQVLYGYLLVTYPILLTSCFKLNLIDKGHIQQVLQSYSEKLQSLSTHKYLSMYLTIGYCTLVSRLLSISYSLDTEVVENLFTKLSSSLEGTNSRDIVNSIMGLSILLGSPILSQDHQLLNGSLKSSVLEFLNSKTNKRKDYQIMINNIVGQMITCYESTNQDSRVLRYAAWSLGSITLPNSSNGSDGVAIKSTQETPDNLDHLPSESLVKILFNQLQSSQVSPVKIESLLRIFSLVDGQKLPIVNWGSLLKRLFTTSQQNEIRQQCILFSANNISLSTNIINFTDWISPSQFKSYAVETQQQLLSSLPKILDQLPMNRVPAIFDDLLLPLANQSLQSQKFLWNLIKNMLETLKNITVELKSLFVKFIIKSIPMLPSLFKSDATSKDTYLLDEDTIQLLNGPVSGSLEYLPNDIAQILPLTHSISNIQQEAKINYLYVQVLQKGVLGNYTLQYLFKIKSWCFSVTSIDQYAQIQKLLPLLLIQPILSKQLNVKQVIIDILDSLLLSNSPSIGFEYLSQYLIYLNQSKELQYFFNYQSKRSLEFPLSNGTDFLPYYWSRLFTSSHIGLNAQETNSKLVKILQNKLTLLSVDLKQSIFRSLLNVYHLKPSDLSSNNLYTLYKLIN</sequence>
<dbReference type="OrthoDB" id="6125419at2759"/>
<dbReference type="GO" id="GO:0060147">
    <property type="term" value="P:regulation of post-transcriptional gene silencing"/>
    <property type="evidence" value="ECO:0007669"/>
    <property type="project" value="InterPro"/>
</dbReference>
<accession>A0A152A971</accession>
<name>A0A152A971_TIELA</name>
<dbReference type="InterPro" id="IPR016024">
    <property type="entry name" value="ARM-type_fold"/>
</dbReference>
<evidence type="ECO:0000259" key="1">
    <source>
        <dbReference type="Pfam" id="PF12530"/>
    </source>
</evidence>
<dbReference type="InParanoid" id="A0A152A971"/>
<organism evidence="2 3">
    <name type="scientific">Tieghemostelium lacteum</name>
    <name type="common">Slime mold</name>
    <name type="synonym">Dictyostelium lacteum</name>
    <dbReference type="NCBI Taxonomy" id="361077"/>
    <lineage>
        <taxon>Eukaryota</taxon>
        <taxon>Amoebozoa</taxon>
        <taxon>Evosea</taxon>
        <taxon>Eumycetozoa</taxon>
        <taxon>Dictyostelia</taxon>
        <taxon>Dictyosteliales</taxon>
        <taxon>Raperosteliaceae</taxon>
        <taxon>Tieghemostelium</taxon>
    </lineage>
</organism>
<dbReference type="Gene3D" id="1.25.10.10">
    <property type="entry name" value="Leucine-rich Repeat Variant"/>
    <property type="match status" value="1"/>
</dbReference>
<dbReference type="InterPro" id="IPR011989">
    <property type="entry name" value="ARM-like"/>
</dbReference>
<comment type="caution">
    <text evidence="2">The sequence shown here is derived from an EMBL/GenBank/DDBJ whole genome shotgun (WGS) entry which is preliminary data.</text>
</comment>
<reference evidence="2 3" key="1">
    <citation type="submission" date="2015-12" db="EMBL/GenBank/DDBJ databases">
        <title>Dictyostelia acquired genes for synthesis and detection of signals that induce cell-type specialization by lateral gene transfer from prokaryotes.</title>
        <authorList>
            <person name="Gloeckner G."/>
            <person name="Schaap P."/>
        </authorList>
    </citation>
    <scope>NUCLEOTIDE SEQUENCE [LARGE SCALE GENOMIC DNA]</scope>
    <source>
        <strain evidence="2 3">TK</strain>
    </source>
</reference>
<evidence type="ECO:0000313" key="3">
    <source>
        <dbReference type="Proteomes" id="UP000076078"/>
    </source>
</evidence>
<proteinExistence type="predicted"/>
<dbReference type="InterPro" id="IPR045163">
    <property type="entry name" value="Focadhesin/RST1"/>
</dbReference>
<dbReference type="Pfam" id="PF12530">
    <property type="entry name" value="DUF3730"/>
    <property type="match status" value="1"/>
</dbReference>
<dbReference type="SUPFAM" id="SSF48371">
    <property type="entry name" value="ARM repeat"/>
    <property type="match status" value="2"/>
</dbReference>
<dbReference type="OMA" id="IKSWCFS"/>
<feature type="domain" description="DUF3730" evidence="1">
    <location>
        <begin position="550"/>
        <end position="775"/>
    </location>
</feature>